<protein>
    <submittedName>
        <fullName evidence="1">Uncharacterized protein</fullName>
    </submittedName>
</protein>
<sequence length="98" mass="10475">MGYLYQGKCLDTVQQLHEFVAAECPVVSGNFSLQCTPSAVQVDIVATDLSTSATFASVLTPSLIPCEVSLVNQTGFMWELALILTAGFAVRATIKAFQ</sequence>
<evidence type="ECO:0000313" key="1">
    <source>
        <dbReference type="EMBL" id="PTQ76479.1"/>
    </source>
</evidence>
<name>A0A2T5HY21_9PROT</name>
<organism evidence="1 2">
    <name type="scientific">Nitrosomonas oligotropha</name>
    <dbReference type="NCBI Taxonomy" id="42354"/>
    <lineage>
        <taxon>Bacteria</taxon>
        <taxon>Pseudomonadati</taxon>
        <taxon>Pseudomonadota</taxon>
        <taxon>Betaproteobacteria</taxon>
        <taxon>Nitrosomonadales</taxon>
        <taxon>Nitrosomonadaceae</taxon>
        <taxon>Nitrosomonas</taxon>
    </lineage>
</organism>
<dbReference type="Proteomes" id="UP000244128">
    <property type="component" value="Unassembled WGS sequence"/>
</dbReference>
<dbReference type="AlphaFoldDB" id="A0A2T5HY21"/>
<accession>A0A2T5HY21</accession>
<dbReference type="RefSeq" id="WP_107803734.1">
    <property type="nucleotide sequence ID" value="NZ_QAOI01000017.1"/>
</dbReference>
<proteinExistence type="predicted"/>
<dbReference type="EMBL" id="QAOI01000017">
    <property type="protein sequence ID" value="PTQ76479.1"/>
    <property type="molecule type" value="Genomic_DNA"/>
</dbReference>
<comment type="caution">
    <text evidence="1">The sequence shown here is derived from an EMBL/GenBank/DDBJ whole genome shotgun (WGS) entry which is preliminary data.</text>
</comment>
<evidence type="ECO:0000313" key="2">
    <source>
        <dbReference type="Proteomes" id="UP000244128"/>
    </source>
</evidence>
<gene>
    <name evidence="1" type="ORF">C8R26_11772</name>
</gene>
<reference evidence="1 2" key="1">
    <citation type="submission" date="2018-04" db="EMBL/GenBank/DDBJ databases">
        <title>Active sludge and wastewater microbial communities from Klosterneuburg, Austria.</title>
        <authorList>
            <person name="Wagner M."/>
        </authorList>
    </citation>
    <scope>NUCLEOTIDE SEQUENCE [LARGE SCALE GENOMIC DNA]</scope>
    <source>
        <strain evidence="1 2">Nm49</strain>
    </source>
</reference>